<protein>
    <recommendedName>
        <fullName evidence="4">Inhibitor I9 domain-containing protein</fullName>
    </recommendedName>
</protein>
<organism evidence="5 6">
    <name type="scientific">Lupinus luteus</name>
    <name type="common">European yellow lupine</name>
    <dbReference type="NCBI Taxonomy" id="3873"/>
    <lineage>
        <taxon>Eukaryota</taxon>
        <taxon>Viridiplantae</taxon>
        <taxon>Streptophyta</taxon>
        <taxon>Embryophyta</taxon>
        <taxon>Tracheophyta</taxon>
        <taxon>Spermatophyta</taxon>
        <taxon>Magnoliopsida</taxon>
        <taxon>eudicotyledons</taxon>
        <taxon>Gunneridae</taxon>
        <taxon>Pentapetalae</taxon>
        <taxon>rosids</taxon>
        <taxon>fabids</taxon>
        <taxon>Fabales</taxon>
        <taxon>Fabaceae</taxon>
        <taxon>Papilionoideae</taxon>
        <taxon>50 kb inversion clade</taxon>
        <taxon>genistoids sensu lato</taxon>
        <taxon>core genistoids</taxon>
        <taxon>Genisteae</taxon>
        <taxon>Lupinus</taxon>
    </lineage>
</organism>
<gene>
    <name evidence="5" type="ORF">LLUT_LOCUS1794</name>
</gene>
<dbReference type="AlphaFoldDB" id="A0AAV1VV00"/>
<evidence type="ECO:0000256" key="1">
    <source>
        <dbReference type="ARBA" id="ARBA00004613"/>
    </source>
</evidence>
<comment type="caution">
    <text evidence="5">The sequence shown here is derived from an EMBL/GenBank/DDBJ whole genome shotgun (WGS) entry which is preliminary data.</text>
</comment>
<comment type="similarity">
    <text evidence="2">Belongs to the peptidase S8 family.</text>
</comment>
<dbReference type="InterPro" id="IPR010259">
    <property type="entry name" value="S8pro/Inhibitor_I9"/>
</dbReference>
<feature type="domain" description="Inhibitor I9" evidence="4">
    <location>
        <begin position="37"/>
        <end position="121"/>
    </location>
</feature>
<evidence type="ECO:0000256" key="2">
    <source>
        <dbReference type="ARBA" id="ARBA00011073"/>
    </source>
</evidence>
<dbReference type="FunFam" id="3.30.70.80:FF:000003">
    <property type="entry name" value="Subtilisin-like protease SBT1.9"/>
    <property type="match status" value="1"/>
</dbReference>
<sequence>MSKIPVTPMEKMPYILTSFLILTSITLCANAQLVKKTYIIQMDKSAMPNTFSNHLDWYSSKVQSVVSNSLESEMDYEERIIYTYQTAFHGLAAKLSQEETEKLEAEDGVLAIFPDTMYELHTTRSPTFLGLENLHRSTNNIWSKKNIIMEK</sequence>
<evidence type="ECO:0000259" key="4">
    <source>
        <dbReference type="Pfam" id="PF05922"/>
    </source>
</evidence>
<accession>A0AAV1VV00</accession>
<dbReference type="Gene3D" id="3.30.70.80">
    <property type="entry name" value="Peptidase S8 propeptide/proteinase inhibitor I9"/>
    <property type="match status" value="1"/>
</dbReference>
<reference evidence="5 6" key="1">
    <citation type="submission" date="2024-03" db="EMBL/GenBank/DDBJ databases">
        <authorList>
            <person name="Martinez-Hernandez J."/>
        </authorList>
    </citation>
    <scope>NUCLEOTIDE SEQUENCE [LARGE SCALE GENOMIC DNA]</scope>
</reference>
<evidence type="ECO:0000256" key="3">
    <source>
        <dbReference type="ARBA" id="ARBA00022729"/>
    </source>
</evidence>
<dbReference type="GO" id="GO:0005576">
    <property type="term" value="C:extracellular region"/>
    <property type="evidence" value="ECO:0007669"/>
    <property type="project" value="UniProtKB-SubCell"/>
</dbReference>
<dbReference type="EMBL" id="CAXHTB010000001">
    <property type="protein sequence ID" value="CAL0300734.1"/>
    <property type="molecule type" value="Genomic_DNA"/>
</dbReference>
<dbReference type="Proteomes" id="UP001497480">
    <property type="component" value="Unassembled WGS sequence"/>
</dbReference>
<dbReference type="PANTHER" id="PTHR10795">
    <property type="entry name" value="PROPROTEIN CONVERTASE SUBTILISIN/KEXIN"/>
    <property type="match status" value="1"/>
</dbReference>
<evidence type="ECO:0000313" key="5">
    <source>
        <dbReference type="EMBL" id="CAL0300734.1"/>
    </source>
</evidence>
<keyword evidence="6" id="KW-1185">Reference proteome</keyword>
<name>A0AAV1VV00_LUPLU</name>
<dbReference type="InterPro" id="IPR037045">
    <property type="entry name" value="S8pro/Inhibitor_I9_sf"/>
</dbReference>
<dbReference type="Pfam" id="PF05922">
    <property type="entry name" value="Inhibitor_I9"/>
    <property type="match status" value="1"/>
</dbReference>
<keyword evidence="3" id="KW-0732">Signal</keyword>
<comment type="subcellular location">
    <subcellularLocation>
        <location evidence="1">Secreted</location>
    </subcellularLocation>
</comment>
<dbReference type="SUPFAM" id="SSF54897">
    <property type="entry name" value="Protease propeptides/inhibitors"/>
    <property type="match status" value="1"/>
</dbReference>
<dbReference type="InterPro" id="IPR045051">
    <property type="entry name" value="SBT"/>
</dbReference>
<proteinExistence type="inferred from homology"/>
<evidence type="ECO:0000313" key="6">
    <source>
        <dbReference type="Proteomes" id="UP001497480"/>
    </source>
</evidence>